<comment type="similarity">
    <text evidence="4">Belongs to the cytochrome b5 family.</text>
</comment>
<name>A0A7S2U9E0_9STRA</name>
<evidence type="ECO:0000259" key="6">
    <source>
        <dbReference type="PROSITE" id="PS50255"/>
    </source>
</evidence>
<dbReference type="InterPro" id="IPR001199">
    <property type="entry name" value="Cyt_B5-like_heme/steroid-bd"/>
</dbReference>
<dbReference type="GO" id="GO:0020037">
    <property type="term" value="F:heme binding"/>
    <property type="evidence" value="ECO:0007669"/>
    <property type="project" value="TreeGrafter"/>
</dbReference>
<dbReference type="Gene3D" id="3.10.120.10">
    <property type="entry name" value="Cytochrome b5-like heme/steroid binding domain"/>
    <property type="match status" value="1"/>
</dbReference>
<keyword evidence="1" id="KW-0349">Heme</keyword>
<sequence length="532" mass="60042">MSLAHLWRSMERTPPYSDYDIVIAIVRFLRLYGVQVLLVTVLSAITVFRRDLSCNRVYIDEEAERLDIERSGSGNEQQERSSTEKNQKILTVKPAEHLHKAVIPVRENKMDGDATEALLEGAGHFCSGGPLLPVVLAVWAHVVFSSSSHPNGEEGLNSVVWHAIQAWLFLHQTGDNVNGTQSCDGSGSTEDISGGATQAIEGEIHYDLLTSHNLPADVQVHILTFLQPRDLTTFACVSKSSRALVDDNIDIRIHGHDASVPRLLWKALWKRDYGWICQEWNIGKGALQRSLADDNEIRLKENEQIQPTIQPTSQTITPTLSLPVSDASLSFFWENERSYSMKIFYFTFGQTYLDYVLAGHNSVGDCLVGLHGHIFDISGFVESHPGSPETLLVHAGQDATRFFEEMGHSVGARKMARKLCVGFDRSCLGGNASSSCGLEQLPLDPESRDMEQLLPMQRSKTRRSANLYSIRRKYDDGLSQRRLQVDQWMSRQTRFNILGNIHVYYDPFSRRYKSWYTDYEFQTVFVDRVLGP</sequence>
<dbReference type="InterPro" id="IPR001810">
    <property type="entry name" value="F-box_dom"/>
</dbReference>
<dbReference type="GO" id="GO:0016020">
    <property type="term" value="C:membrane"/>
    <property type="evidence" value="ECO:0007669"/>
    <property type="project" value="TreeGrafter"/>
</dbReference>
<evidence type="ECO:0000256" key="3">
    <source>
        <dbReference type="ARBA" id="ARBA00023004"/>
    </source>
</evidence>
<dbReference type="SMART" id="SM01117">
    <property type="entry name" value="Cyt-b5"/>
    <property type="match status" value="1"/>
</dbReference>
<dbReference type="EMBL" id="HBHQ01006806">
    <property type="protein sequence ID" value="CAD9812753.1"/>
    <property type="molecule type" value="Transcribed_RNA"/>
</dbReference>
<dbReference type="PROSITE" id="PS50255">
    <property type="entry name" value="CYTOCHROME_B5_2"/>
    <property type="match status" value="1"/>
</dbReference>
<feature type="domain" description="Cytochrome b5 heme-binding" evidence="6">
    <location>
        <begin position="357"/>
        <end position="425"/>
    </location>
</feature>
<evidence type="ECO:0000313" key="7">
    <source>
        <dbReference type="EMBL" id="CAD9812753.1"/>
    </source>
</evidence>
<dbReference type="Gene3D" id="1.20.1280.50">
    <property type="match status" value="1"/>
</dbReference>
<dbReference type="InterPro" id="IPR036400">
    <property type="entry name" value="Cyt_B5-like_heme/steroid_sf"/>
</dbReference>
<evidence type="ECO:0000256" key="1">
    <source>
        <dbReference type="ARBA" id="ARBA00022617"/>
    </source>
</evidence>
<dbReference type="PROSITE" id="PS50181">
    <property type="entry name" value="FBOX"/>
    <property type="match status" value="1"/>
</dbReference>
<proteinExistence type="inferred from homology"/>
<keyword evidence="3" id="KW-0408">Iron</keyword>
<evidence type="ECO:0000256" key="4">
    <source>
        <dbReference type="ARBA" id="ARBA00038168"/>
    </source>
</evidence>
<dbReference type="PANTHER" id="PTHR19359">
    <property type="entry name" value="CYTOCHROME B5"/>
    <property type="match status" value="1"/>
</dbReference>
<accession>A0A7S2U9E0</accession>
<dbReference type="SUPFAM" id="SSF55856">
    <property type="entry name" value="Cytochrome b5-like heme/steroid binding domain"/>
    <property type="match status" value="1"/>
</dbReference>
<dbReference type="Pfam" id="PF00646">
    <property type="entry name" value="F-box"/>
    <property type="match status" value="1"/>
</dbReference>
<dbReference type="InterPro" id="IPR050668">
    <property type="entry name" value="Cytochrome_b5"/>
</dbReference>
<evidence type="ECO:0000259" key="5">
    <source>
        <dbReference type="PROSITE" id="PS50181"/>
    </source>
</evidence>
<dbReference type="Pfam" id="PF00173">
    <property type="entry name" value="Cyt-b5"/>
    <property type="match status" value="1"/>
</dbReference>
<dbReference type="AlphaFoldDB" id="A0A7S2U9E0"/>
<organism evidence="7">
    <name type="scientific">Attheya septentrionalis</name>
    <dbReference type="NCBI Taxonomy" id="420275"/>
    <lineage>
        <taxon>Eukaryota</taxon>
        <taxon>Sar</taxon>
        <taxon>Stramenopiles</taxon>
        <taxon>Ochrophyta</taxon>
        <taxon>Bacillariophyta</taxon>
        <taxon>Coscinodiscophyceae</taxon>
        <taxon>Chaetocerotophycidae</taxon>
        <taxon>Chaetocerotales</taxon>
        <taxon>Attheyaceae</taxon>
        <taxon>Attheya</taxon>
    </lineage>
</organism>
<evidence type="ECO:0008006" key="8">
    <source>
        <dbReference type="Google" id="ProtNLM"/>
    </source>
</evidence>
<gene>
    <name evidence="7" type="ORF">ASEP1449_LOCUS4578</name>
</gene>
<keyword evidence="2" id="KW-0479">Metal-binding</keyword>
<evidence type="ECO:0000256" key="2">
    <source>
        <dbReference type="ARBA" id="ARBA00022723"/>
    </source>
</evidence>
<reference evidence="7" key="1">
    <citation type="submission" date="2021-01" db="EMBL/GenBank/DDBJ databases">
        <authorList>
            <person name="Corre E."/>
            <person name="Pelletier E."/>
            <person name="Niang G."/>
            <person name="Scheremetjew M."/>
            <person name="Finn R."/>
            <person name="Kale V."/>
            <person name="Holt S."/>
            <person name="Cochrane G."/>
            <person name="Meng A."/>
            <person name="Brown T."/>
            <person name="Cohen L."/>
        </authorList>
    </citation>
    <scope>NUCLEOTIDE SEQUENCE</scope>
    <source>
        <strain evidence="7">CCMP2084</strain>
    </source>
</reference>
<protein>
    <recommendedName>
        <fullName evidence="8">Cytochrome b5 heme-binding domain-containing protein</fullName>
    </recommendedName>
</protein>
<dbReference type="SMART" id="SM00256">
    <property type="entry name" value="FBOX"/>
    <property type="match status" value="1"/>
</dbReference>
<dbReference type="SUPFAM" id="SSF81383">
    <property type="entry name" value="F-box domain"/>
    <property type="match status" value="1"/>
</dbReference>
<dbReference type="PANTHER" id="PTHR19359:SF14">
    <property type="entry name" value="CYTOCHROME B5 A"/>
    <property type="match status" value="1"/>
</dbReference>
<dbReference type="InterPro" id="IPR036047">
    <property type="entry name" value="F-box-like_dom_sf"/>
</dbReference>
<feature type="domain" description="F-box" evidence="5">
    <location>
        <begin position="208"/>
        <end position="268"/>
    </location>
</feature>
<dbReference type="GO" id="GO:0046872">
    <property type="term" value="F:metal ion binding"/>
    <property type="evidence" value="ECO:0007669"/>
    <property type="project" value="UniProtKB-KW"/>
</dbReference>